<protein>
    <submittedName>
        <fullName evidence="1">DUF1349 domain-containing protein</fullName>
    </submittedName>
</protein>
<name>A0ABU5QFG9_9BACT</name>
<evidence type="ECO:0000313" key="2">
    <source>
        <dbReference type="Proteomes" id="UP001302949"/>
    </source>
</evidence>
<dbReference type="InterPro" id="IPR013320">
    <property type="entry name" value="ConA-like_dom_sf"/>
</dbReference>
<dbReference type="PANTHER" id="PTHR35332">
    <property type="entry name" value="REGULATION OF ENOLASE PROTEIN 1"/>
    <property type="match status" value="1"/>
</dbReference>
<dbReference type="Gene3D" id="2.60.120.200">
    <property type="match status" value="1"/>
</dbReference>
<dbReference type="Pfam" id="PF07081">
    <property type="entry name" value="DUF1349"/>
    <property type="match status" value="1"/>
</dbReference>
<accession>A0ABU5QFG9</accession>
<evidence type="ECO:0000313" key="1">
    <source>
        <dbReference type="EMBL" id="MEA5141282.1"/>
    </source>
</evidence>
<dbReference type="InterPro" id="IPR009784">
    <property type="entry name" value="DUF1349"/>
</dbReference>
<comment type="caution">
    <text evidence="1">The sequence shown here is derived from an EMBL/GenBank/DDBJ whole genome shotgun (WGS) entry which is preliminary data.</text>
</comment>
<sequence>MLHRVLFIVFSVGSLLLTLVEHSFGQQNGDIKIESIPHLLKWENKPKEFFMDKSGLTIVAGEKTDMFRDPNVTYNTDNAPKLLFSADPDFVLIASIEHSFANKWDGGAIVLKQDSRNWVKFCFERDYTGARRVVSVVTKNISDDCNSVEINSNKVFYKVAKAGNVITLYYSLNGKKWFLVRHFQFDTTKNLQVGFLAQSPTGKMCKVKFEHISYAKKKIKDPYLGE</sequence>
<gene>
    <name evidence="1" type="ORF">VB248_19165</name>
</gene>
<organism evidence="1 2">
    <name type="scientific">Arcicella rigui</name>
    <dbReference type="NCBI Taxonomy" id="797020"/>
    <lineage>
        <taxon>Bacteria</taxon>
        <taxon>Pseudomonadati</taxon>
        <taxon>Bacteroidota</taxon>
        <taxon>Cytophagia</taxon>
        <taxon>Cytophagales</taxon>
        <taxon>Flectobacillaceae</taxon>
        <taxon>Arcicella</taxon>
    </lineage>
</organism>
<keyword evidence="2" id="KW-1185">Reference proteome</keyword>
<dbReference type="PANTHER" id="PTHR35332:SF2">
    <property type="entry name" value="REGULATION OF ENOLASE PROTEIN 1"/>
    <property type="match status" value="1"/>
</dbReference>
<dbReference type="SUPFAM" id="SSF49899">
    <property type="entry name" value="Concanavalin A-like lectins/glucanases"/>
    <property type="match status" value="1"/>
</dbReference>
<dbReference type="RefSeq" id="WP_323298439.1">
    <property type="nucleotide sequence ID" value="NZ_JAYFUM010000026.1"/>
</dbReference>
<dbReference type="EMBL" id="JAYFUM010000026">
    <property type="protein sequence ID" value="MEA5141282.1"/>
    <property type="molecule type" value="Genomic_DNA"/>
</dbReference>
<reference evidence="1 2" key="1">
    <citation type="submission" date="2023-12" db="EMBL/GenBank/DDBJ databases">
        <title>Novel species of the genus Arcicella isolated from rivers.</title>
        <authorList>
            <person name="Lu H."/>
        </authorList>
    </citation>
    <scope>NUCLEOTIDE SEQUENCE [LARGE SCALE GENOMIC DNA]</scope>
    <source>
        <strain evidence="1 2">KCTC 23307</strain>
    </source>
</reference>
<dbReference type="Proteomes" id="UP001302949">
    <property type="component" value="Unassembled WGS sequence"/>
</dbReference>
<proteinExistence type="predicted"/>